<keyword evidence="2" id="KW-1185">Reference proteome</keyword>
<proteinExistence type="predicted"/>
<organism evidence="1 2">
    <name type="scientific">Protea cynaroides</name>
    <dbReference type="NCBI Taxonomy" id="273540"/>
    <lineage>
        <taxon>Eukaryota</taxon>
        <taxon>Viridiplantae</taxon>
        <taxon>Streptophyta</taxon>
        <taxon>Embryophyta</taxon>
        <taxon>Tracheophyta</taxon>
        <taxon>Spermatophyta</taxon>
        <taxon>Magnoliopsida</taxon>
        <taxon>Proteales</taxon>
        <taxon>Proteaceae</taxon>
        <taxon>Protea</taxon>
    </lineage>
</organism>
<dbReference type="EMBL" id="JAMYWD010000004">
    <property type="protein sequence ID" value="KAJ4973933.1"/>
    <property type="molecule type" value="Genomic_DNA"/>
</dbReference>
<dbReference type="AlphaFoldDB" id="A0A9Q0QVX7"/>
<comment type="caution">
    <text evidence="1">The sequence shown here is derived from an EMBL/GenBank/DDBJ whole genome shotgun (WGS) entry which is preliminary data.</text>
</comment>
<name>A0A9Q0QVX7_9MAGN</name>
<protein>
    <submittedName>
        <fullName evidence="1">Uncharacterized protein</fullName>
    </submittedName>
</protein>
<sequence>MSTHAESPKKSSANTMGTIVSYPQSAAEVTSLNRGIYFESGTFVQSSQQLNSDEFNSLLAALTRKHPSLTPTAIHQRVINALADDDEEENTFCLVLYALKASYEDNVMEFASSSGK</sequence>
<evidence type="ECO:0000313" key="1">
    <source>
        <dbReference type="EMBL" id="KAJ4973933.1"/>
    </source>
</evidence>
<reference evidence="1" key="1">
    <citation type="journal article" date="2023" name="Plant J.">
        <title>The genome of the king protea, Protea cynaroides.</title>
        <authorList>
            <person name="Chang J."/>
            <person name="Duong T.A."/>
            <person name="Schoeman C."/>
            <person name="Ma X."/>
            <person name="Roodt D."/>
            <person name="Barker N."/>
            <person name="Li Z."/>
            <person name="Van de Peer Y."/>
            <person name="Mizrachi E."/>
        </authorList>
    </citation>
    <scope>NUCLEOTIDE SEQUENCE</scope>
    <source>
        <tissue evidence="1">Young leaves</tissue>
    </source>
</reference>
<accession>A0A9Q0QVX7</accession>
<evidence type="ECO:0000313" key="2">
    <source>
        <dbReference type="Proteomes" id="UP001141806"/>
    </source>
</evidence>
<gene>
    <name evidence="1" type="ORF">NE237_007107</name>
</gene>
<dbReference type="Proteomes" id="UP001141806">
    <property type="component" value="Unassembled WGS sequence"/>
</dbReference>